<evidence type="ECO:0000256" key="1">
    <source>
        <dbReference type="ARBA" id="ARBA00004429"/>
    </source>
</evidence>
<proteinExistence type="inferred from homology"/>
<dbReference type="PANTHER" id="PTHR35011:SF2">
    <property type="entry name" value="2,3-DIKETO-L-GULONATE TRAP TRANSPORTER SMALL PERMEASE PROTEIN YIAM"/>
    <property type="match status" value="1"/>
</dbReference>
<accession>A0A345BW73</accession>
<dbReference type="GO" id="GO:0015740">
    <property type="term" value="P:C4-dicarboxylate transport"/>
    <property type="evidence" value="ECO:0007669"/>
    <property type="project" value="TreeGrafter"/>
</dbReference>
<evidence type="ECO:0000313" key="11">
    <source>
        <dbReference type="EMBL" id="AXF55204.1"/>
    </source>
</evidence>
<evidence type="ECO:0000256" key="4">
    <source>
        <dbReference type="ARBA" id="ARBA00022519"/>
    </source>
</evidence>
<evidence type="ECO:0000259" key="10">
    <source>
        <dbReference type="Pfam" id="PF04290"/>
    </source>
</evidence>
<feature type="transmembrane region" description="Helical" evidence="9">
    <location>
        <begin position="56"/>
        <end position="73"/>
    </location>
</feature>
<gene>
    <name evidence="11" type="ORF">DT065_03660</name>
</gene>
<reference evidence="11 12" key="1">
    <citation type="journal article" date="2018" name="J. Microbiol.">
        <title>Salicibibacter kimchii gen. nov., sp. nov., a moderately halophilic and alkalitolerant bacterium in the family Bacillaceae, isolated from kimchi.</title>
        <authorList>
            <person name="Jang J.Y."/>
            <person name="Oh Y.J."/>
            <person name="Lim S.K."/>
            <person name="Park H.K."/>
            <person name="Lee C."/>
            <person name="Kim J.Y."/>
            <person name="Lee M.A."/>
            <person name="Choi H.J."/>
        </authorList>
    </citation>
    <scope>NUCLEOTIDE SEQUENCE [LARGE SCALE GENOMIC DNA]</scope>
    <source>
        <strain evidence="11 12">NKC1-1</strain>
    </source>
</reference>
<evidence type="ECO:0000256" key="7">
    <source>
        <dbReference type="ARBA" id="ARBA00023136"/>
    </source>
</evidence>
<evidence type="ECO:0000256" key="5">
    <source>
        <dbReference type="ARBA" id="ARBA00022692"/>
    </source>
</evidence>
<dbReference type="GO" id="GO:0005886">
    <property type="term" value="C:plasma membrane"/>
    <property type="evidence" value="ECO:0007669"/>
    <property type="project" value="UniProtKB-SubCell"/>
</dbReference>
<dbReference type="Pfam" id="PF04290">
    <property type="entry name" value="DctQ"/>
    <property type="match status" value="1"/>
</dbReference>
<keyword evidence="5 9" id="KW-0812">Transmembrane</keyword>
<feature type="transmembrane region" description="Helical" evidence="9">
    <location>
        <begin position="93"/>
        <end position="114"/>
    </location>
</feature>
<dbReference type="RefSeq" id="WP_114370977.1">
    <property type="nucleotide sequence ID" value="NZ_CP031092.1"/>
</dbReference>
<sequence>MKNFIIVFNNGWMKVTRALQFVSNLLLFGIMLLIPLDVIGRYFFNRPVTGALELTELATGTLVFLSLAITHYYNEHVSVDFIVDKMPKRARNVLLTIIEFVIFILLIVMMTQLFSNALQYIDRGTTSGDLSIPVYPFIMLAAISVLVFALVALGKSAKHLIKAVEKS</sequence>
<evidence type="ECO:0000256" key="8">
    <source>
        <dbReference type="ARBA" id="ARBA00038436"/>
    </source>
</evidence>
<evidence type="ECO:0000256" key="2">
    <source>
        <dbReference type="ARBA" id="ARBA00022448"/>
    </source>
</evidence>
<evidence type="ECO:0000256" key="9">
    <source>
        <dbReference type="SAM" id="Phobius"/>
    </source>
</evidence>
<keyword evidence="2" id="KW-0813">Transport</keyword>
<name>A0A345BW73_9BACI</name>
<protein>
    <submittedName>
        <fullName evidence="11">TRAP transporter small permease</fullName>
    </submittedName>
</protein>
<comment type="similarity">
    <text evidence="8">Belongs to the TRAP transporter small permease family.</text>
</comment>
<evidence type="ECO:0000256" key="6">
    <source>
        <dbReference type="ARBA" id="ARBA00022989"/>
    </source>
</evidence>
<feature type="transmembrane region" description="Helical" evidence="9">
    <location>
        <begin position="134"/>
        <end position="153"/>
    </location>
</feature>
<feature type="domain" description="Tripartite ATP-independent periplasmic transporters DctQ component" evidence="10">
    <location>
        <begin position="30"/>
        <end position="157"/>
    </location>
</feature>
<keyword evidence="6 9" id="KW-1133">Transmembrane helix</keyword>
<keyword evidence="3" id="KW-1003">Cell membrane</keyword>
<dbReference type="Proteomes" id="UP000252100">
    <property type="component" value="Chromosome"/>
</dbReference>
<keyword evidence="4" id="KW-0997">Cell inner membrane</keyword>
<dbReference type="KEGG" id="rue:DT065_03660"/>
<dbReference type="EMBL" id="CP031092">
    <property type="protein sequence ID" value="AXF55204.1"/>
    <property type="molecule type" value="Genomic_DNA"/>
</dbReference>
<organism evidence="11 12">
    <name type="scientific">Salicibibacter kimchii</name>
    <dbReference type="NCBI Taxonomy" id="2099786"/>
    <lineage>
        <taxon>Bacteria</taxon>
        <taxon>Bacillati</taxon>
        <taxon>Bacillota</taxon>
        <taxon>Bacilli</taxon>
        <taxon>Bacillales</taxon>
        <taxon>Bacillaceae</taxon>
        <taxon>Salicibibacter</taxon>
    </lineage>
</organism>
<feature type="transmembrane region" description="Helical" evidence="9">
    <location>
        <begin position="21"/>
        <end position="44"/>
    </location>
</feature>
<evidence type="ECO:0000256" key="3">
    <source>
        <dbReference type="ARBA" id="ARBA00022475"/>
    </source>
</evidence>
<dbReference type="OrthoDB" id="1807003at2"/>
<dbReference type="InterPro" id="IPR055348">
    <property type="entry name" value="DctQ"/>
</dbReference>
<dbReference type="PANTHER" id="PTHR35011">
    <property type="entry name" value="2,3-DIKETO-L-GULONATE TRAP TRANSPORTER SMALL PERMEASE PROTEIN YIAM"/>
    <property type="match status" value="1"/>
</dbReference>
<dbReference type="InterPro" id="IPR007387">
    <property type="entry name" value="TRAP_DctQ"/>
</dbReference>
<comment type="subcellular location">
    <subcellularLocation>
        <location evidence="1">Cell inner membrane</location>
        <topology evidence="1">Multi-pass membrane protein</topology>
    </subcellularLocation>
</comment>
<keyword evidence="12" id="KW-1185">Reference proteome</keyword>
<keyword evidence="7 9" id="KW-0472">Membrane</keyword>
<dbReference type="GO" id="GO:0022857">
    <property type="term" value="F:transmembrane transporter activity"/>
    <property type="evidence" value="ECO:0007669"/>
    <property type="project" value="TreeGrafter"/>
</dbReference>
<evidence type="ECO:0000313" key="12">
    <source>
        <dbReference type="Proteomes" id="UP000252100"/>
    </source>
</evidence>
<dbReference type="AlphaFoldDB" id="A0A345BW73"/>